<proteinExistence type="predicted"/>
<feature type="compositionally biased region" description="Low complexity" evidence="1">
    <location>
        <begin position="177"/>
        <end position="195"/>
    </location>
</feature>
<dbReference type="EMBL" id="BFEA01000508">
    <property type="protein sequence ID" value="GBG85183.1"/>
    <property type="molecule type" value="Genomic_DNA"/>
</dbReference>
<gene>
    <name evidence="4" type="ORF">CBR_g39748</name>
</gene>
<feature type="region of interest" description="Disordered" evidence="1">
    <location>
        <begin position="1"/>
        <end position="28"/>
    </location>
</feature>
<evidence type="ECO:0000256" key="2">
    <source>
        <dbReference type="SAM" id="Phobius"/>
    </source>
</evidence>
<feature type="region of interest" description="Disordered" evidence="1">
    <location>
        <begin position="105"/>
        <end position="198"/>
    </location>
</feature>
<feature type="compositionally biased region" description="Basic and acidic residues" evidence="1">
    <location>
        <begin position="491"/>
        <end position="501"/>
    </location>
</feature>
<name>A0A388LSK1_CHABU</name>
<dbReference type="Pfam" id="PF24173">
    <property type="entry name" value="TPR_TTI1_N"/>
    <property type="match status" value="1"/>
</dbReference>
<reference evidence="4 5" key="1">
    <citation type="journal article" date="2018" name="Cell">
        <title>The Chara Genome: Secondary Complexity and Implications for Plant Terrestrialization.</title>
        <authorList>
            <person name="Nishiyama T."/>
            <person name="Sakayama H."/>
            <person name="Vries J.D."/>
            <person name="Buschmann H."/>
            <person name="Saint-Marcoux D."/>
            <person name="Ullrich K.K."/>
            <person name="Haas F.B."/>
            <person name="Vanderstraeten L."/>
            <person name="Becker D."/>
            <person name="Lang D."/>
            <person name="Vosolsobe S."/>
            <person name="Rombauts S."/>
            <person name="Wilhelmsson P.K.I."/>
            <person name="Janitza P."/>
            <person name="Kern R."/>
            <person name="Heyl A."/>
            <person name="Rumpler F."/>
            <person name="Villalobos L.I.A.C."/>
            <person name="Clay J.M."/>
            <person name="Skokan R."/>
            <person name="Toyoda A."/>
            <person name="Suzuki Y."/>
            <person name="Kagoshima H."/>
            <person name="Schijlen E."/>
            <person name="Tajeshwar N."/>
            <person name="Catarino B."/>
            <person name="Hetherington A.J."/>
            <person name="Saltykova A."/>
            <person name="Bonnot C."/>
            <person name="Breuninger H."/>
            <person name="Symeonidi A."/>
            <person name="Radhakrishnan G.V."/>
            <person name="Van Nieuwerburgh F."/>
            <person name="Deforce D."/>
            <person name="Chang C."/>
            <person name="Karol K.G."/>
            <person name="Hedrich R."/>
            <person name="Ulvskov P."/>
            <person name="Glockner G."/>
            <person name="Delwiche C.F."/>
            <person name="Petrasek J."/>
            <person name="Van de Peer Y."/>
            <person name="Friml J."/>
            <person name="Beilby M."/>
            <person name="Dolan L."/>
            <person name="Kohara Y."/>
            <person name="Sugano S."/>
            <person name="Fujiyama A."/>
            <person name="Delaux P.-M."/>
            <person name="Quint M."/>
            <person name="TheiBen G."/>
            <person name="Hagemann M."/>
            <person name="Harholt J."/>
            <person name="Dunand C."/>
            <person name="Zachgo S."/>
            <person name="Langdale J."/>
            <person name="Maumus F."/>
            <person name="Straeten D.V.D."/>
            <person name="Gould S.B."/>
            <person name="Rensing S.A."/>
        </authorList>
    </citation>
    <scope>NUCLEOTIDE SEQUENCE [LARGE SCALE GENOMIC DNA]</scope>
    <source>
        <strain evidence="4 5">S276</strain>
    </source>
</reference>
<dbReference type="OrthoDB" id="49511at2759"/>
<keyword evidence="2" id="KW-0812">Transmembrane</keyword>
<evidence type="ECO:0000259" key="3">
    <source>
        <dbReference type="Pfam" id="PF24173"/>
    </source>
</evidence>
<keyword evidence="5" id="KW-1185">Reference proteome</keyword>
<protein>
    <recommendedName>
        <fullName evidence="3">TTI1 N-terminal TPR domain-containing protein</fullName>
    </recommendedName>
</protein>
<dbReference type="GO" id="GO:0005737">
    <property type="term" value="C:cytoplasm"/>
    <property type="evidence" value="ECO:0007669"/>
    <property type="project" value="TreeGrafter"/>
</dbReference>
<keyword evidence="2" id="KW-1133">Transmembrane helix</keyword>
<dbReference type="Gramene" id="GBG85183">
    <property type="protein sequence ID" value="GBG85183"/>
    <property type="gene ID" value="CBR_g39748"/>
</dbReference>
<comment type="caution">
    <text evidence="4">The sequence shown here is derived from an EMBL/GenBank/DDBJ whole genome shotgun (WGS) entry which is preliminary data.</text>
</comment>
<feature type="domain" description="TTI1 N-terminal TPR" evidence="3">
    <location>
        <begin position="525"/>
        <end position="606"/>
    </location>
</feature>
<dbReference type="PANTHER" id="PTHR18460">
    <property type="entry name" value="TEL2 INTERACTING PROTEIN 1 TTI1 FAMILY MEMBER"/>
    <property type="match status" value="1"/>
</dbReference>
<feature type="region of interest" description="Disordered" evidence="1">
    <location>
        <begin position="488"/>
        <end position="517"/>
    </location>
</feature>
<dbReference type="Proteomes" id="UP000265515">
    <property type="component" value="Unassembled WGS sequence"/>
</dbReference>
<dbReference type="SUPFAM" id="SSF48371">
    <property type="entry name" value="ARM repeat"/>
    <property type="match status" value="1"/>
</dbReference>
<feature type="region of interest" description="Disordered" evidence="1">
    <location>
        <begin position="271"/>
        <end position="301"/>
    </location>
</feature>
<feature type="transmembrane region" description="Helical" evidence="2">
    <location>
        <begin position="64"/>
        <end position="85"/>
    </location>
</feature>
<dbReference type="STRING" id="69332.A0A388LSK1"/>
<dbReference type="AlphaFoldDB" id="A0A388LSK1"/>
<dbReference type="InterPro" id="IPR057566">
    <property type="entry name" value="TPR_TTI1_N"/>
</dbReference>
<feature type="transmembrane region" description="Helical" evidence="2">
    <location>
        <begin position="37"/>
        <end position="57"/>
    </location>
</feature>
<feature type="compositionally biased region" description="Polar residues" evidence="1">
    <location>
        <begin position="452"/>
        <end position="461"/>
    </location>
</feature>
<feature type="compositionally biased region" description="Acidic residues" evidence="1">
    <location>
        <begin position="156"/>
        <end position="166"/>
    </location>
</feature>
<keyword evidence="2" id="KW-0472">Membrane</keyword>
<accession>A0A388LSK1</accession>
<dbReference type="InterPro" id="IPR016024">
    <property type="entry name" value="ARM-type_fold"/>
</dbReference>
<evidence type="ECO:0000313" key="4">
    <source>
        <dbReference type="EMBL" id="GBG85183.1"/>
    </source>
</evidence>
<organism evidence="4 5">
    <name type="scientific">Chara braunii</name>
    <name type="common">Braun's stonewort</name>
    <dbReference type="NCBI Taxonomy" id="69332"/>
    <lineage>
        <taxon>Eukaryota</taxon>
        <taxon>Viridiplantae</taxon>
        <taxon>Streptophyta</taxon>
        <taxon>Charophyceae</taxon>
        <taxon>Charales</taxon>
        <taxon>Characeae</taxon>
        <taxon>Chara</taxon>
    </lineage>
</organism>
<evidence type="ECO:0000256" key="1">
    <source>
        <dbReference type="SAM" id="MobiDB-lite"/>
    </source>
</evidence>
<evidence type="ECO:0000313" key="5">
    <source>
        <dbReference type="Proteomes" id="UP000265515"/>
    </source>
</evidence>
<feature type="region of interest" description="Disordered" evidence="1">
    <location>
        <begin position="447"/>
        <end position="469"/>
    </location>
</feature>
<dbReference type="PANTHER" id="PTHR18460:SF3">
    <property type="entry name" value="TELO2-INTERACTING PROTEIN 1 HOMOLOG"/>
    <property type="match status" value="1"/>
</dbReference>
<feature type="compositionally biased region" description="Acidic residues" evidence="1">
    <location>
        <begin position="113"/>
        <end position="139"/>
    </location>
</feature>
<sequence>MHMTQGSKEEVEEKQQQQQHQHHQHHCHHHHQHHHSFLLLLLLVIIISISISIIMFIETDTVSFIIFVTQTIIIIVIIIIIGVVADADDADADDAGADDVDADHAAAAAAAAADDDDDDDDDDESKGWVVEEEPEEEEEDKGRREREVIGLITANESEEGEEEEEEGGRGLTQQAFSSSLSSLSSPSLSSVSPSPDSRKLAFRHGWRVGEAVLRCMEVLLGKCPCDSANKLVFLLPSLMKAAALAREEASEEFRHSAVRCLKELLRGLHPPRVSGHMEGQEAREGVCTSDDSDDDGDGDRHMVGSGMGRIDRSDCPVAALCSEVMGITVGSLVDLLLKIDEAEVAAGSAGSKSLRTDALGTLRCLVLKLDDGDALAYFLPAMSVRLARASLSHIQGKDGRLVAVASAQTKKVGAAWSSAAVREAVSLLGDLLVLILGDTRNTGALMPAKSVRTASGSQQADKTAEEGTVDTVDSALQALRELKMQFGSKEAAADGERDGGGGKESSSSSEVKRKGEEVAKEMPVFDGNFRKLVLRVDRNEQWLSETASKLHVLISRCFPLVSLHPSPKVRLALGDTSCRLLTECRLTLKDTVPILLDCLLGLVYDDFPQVSSPMIKVISSVRVVAGGIAEGTNAKGNQDRIPKASTAANRSKQLSIDQEIIESTLQRLVADNGTPCSL</sequence>
<dbReference type="InterPro" id="IPR052587">
    <property type="entry name" value="TELO2-interacting_protein_1"/>
</dbReference>